<evidence type="ECO:0000313" key="1">
    <source>
        <dbReference type="EMBL" id="VWB25876.1"/>
    </source>
</evidence>
<evidence type="ECO:0000313" key="2">
    <source>
        <dbReference type="Proteomes" id="UP000494170"/>
    </source>
</evidence>
<organism evidence="1 2">
    <name type="scientific">Burkholderia lata (strain ATCC 17760 / DSM 23089 / LMG 22485 / NCIMB 9086 / R18194 / 383)</name>
    <dbReference type="NCBI Taxonomy" id="482957"/>
    <lineage>
        <taxon>Bacteria</taxon>
        <taxon>Pseudomonadati</taxon>
        <taxon>Pseudomonadota</taxon>
        <taxon>Betaproteobacteria</taxon>
        <taxon>Burkholderiales</taxon>
        <taxon>Burkholderiaceae</taxon>
        <taxon>Burkholderia</taxon>
        <taxon>Burkholderia cepacia complex</taxon>
    </lineage>
</organism>
<gene>
    <name evidence="1" type="ORF">BLA6863_01069</name>
</gene>
<proteinExistence type="predicted"/>
<accession>A0A6P2IB94</accession>
<dbReference type="PROSITE" id="PS51257">
    <property type="entry name" value="PROKAR_LIPOPROTEIN"/>
    <property type="match status" value="1"/>
</dbReference>
<dbReference type="AlphaFoldDB" id="A0A6P2IB94"/>
<sequence length="48" mass="5189">MVRTTRSIGFARESALCHAPCGWQSCESMTLREPIGSAIPVNWPAQAA</sequence>
<reference evidence="1 2" key="1">
    <citation type="submission" date="2019-09" db="EMBL/GenBank/DDBJ databases">
        <authorList>
            <person name="Depoorter E."/>
        </authorList>
    </citation>
    <scope>NUCLEOTIDE SEQUENCE [LARGE SCALE GENOMIC DNA]</scope>
    <source>
        <strain evidence="1">LMG 6863</strain>
    </source>
</reference>
<dbReference type="EMBL" id="CABVPY010000005">
    <property type="protein sequence ID" value="VWB25876.1"/>
    <property type="molecule type" value="Genomic_DNA"/>
</dbReference>
<name>A0A6P2IB94_BURL3</name>
<dbReference type="Proteomes" id="UP000494170">
    <property type="component" value="Unassembled WGS sequence"/>
</dbReference>
<protein>
    <submittedName>
        <fullName evidence="1">Uncharacterized protein</fullName>
    </submittedName>
</protein>